<dbReference type="SUPFAM" id="SSF52833">
    <property type="entry name" value="Thioredoxin-like"/>
    <property type="match status" value="1"/>
</dbReference>
<keyword evidence="1" id="KW-1133">Transmembrane helix</keyword>
<evidence type="ECO:0000313" key="4">
    <source>
        <dbReference type="EMBL" id="CAJ1401232.1"/>
    </source>
</evidence>
<dbReference type="AlphaFoldDB" id="A0AA36J8V5"/>
<feature type="transmembrane region" description="Helical" evidence="1">
    <location>
        <begin position="89"/>
        <end position="109"/>
    </location>
</feature>
<dbReference type="EMBL" id="CAUJNA010003405">
    <property type="protein sequence ID" value="CAJ1401232.1"/>
    <property type="molecule type" value="Genomic_DNA"/>
</dbReference>
<proteinExistence type="predicted"/>
<dbReference type="Gene3D" id="3.40.30.10">
    <property type="entry name" value="Glutaredoxin"/>
    <property type="match status" value="1"/>
</dbReference>
<keyword evidence="2" id="KW-0732">Signal</keyword>
<feature type="chain" id="PRO_5041371791" description="Thioredoxin domain-containing protein" evidence="2">
    <location>
        <begin position="21"/>
        <end position="303"/>
    </location>
</feature>
<feature type="domain" description="Thioredoxin" evidence="3">
    <location>
        <begin position="172"/>
        <end position="282"/>
    </location>
</feature>
<feature type="signal peptide" evidence="2">
    <location>
        <begin position="1"/>
        <end position="20"/>
    </location>
</feature>
<dbReference type="InterPro" id="IPR013766">
    <property type="entry name" value="Thioredoxin_domain"/>
</dbReference>
<organism evidence="4 5">
    <name type="scientific">Effrenium voratum</name>
    <dbReference type="NCBI Taxonomy" id="2562239"/>
    <lineage>
        <taxon>Eukaryota</taxon>
        <taxon>Sar</taxon>
        <taxon>Alveolata</taxon>
        <taxon>Dinophyceae</taxon>
        <taxon>Suessiales</taxon>
        <taxon>Symbiodiniaceae</taxon>
        <taxon>Effrenium</taxon>
    </lineage>
</organism>
<accession>A0AA36J8V5</accession>
<dbReference type="InterPro" id="IPR017937">
    <property type="entry name" value="Thioredoxin_CS"/>
</dbReference>
<dbReference type="InterPro" id="IPR036249">
    <property type="entry name" value="Thioredoxin-like_sf"/>
</dbReference>
<evidence type="ECO:0000256" key="2">
    <source>
        <dbReference type="SAM" id="SignalP"/>
    </source>
</evidence>
<dbReference type="Proteomes" id="UP001178507">
    <property type="component" value="Unassembled WGS sequence"/>
</dbReference>
<evidence type="ECO:0000256" key="1">
    <source>
        <dbReference type="SAM" id="Phobius"/>
    </source>
</evidence>
<protein>
    <recommendedName>
        <fullName evidence="3">Thioredoxin domain-containing protein</fullName>
    </recommendedName>
</protein>
<dbReference type="PROSITE" id="PS00194">
    <property type="entry name" value="THIOREDOXIN_1"/>
    <property type="match status" value="1"/>
</dbReference>
<dbReference type="PROSITE" id="PS51257">
    <property type="entry name" value="PROKAR_LIPOPROTEIN"/>
    <property type="match status" value="1"/>
</dbReference>
<gene>
    <name evidence="4" type="ORF">EVOR1521_LOCUS24420</name>
</gene>
<dbReference type="Pfam" id="PF00085">
    <property type="entry name" value="Thioredoxin"/>
    <property type="match status" value="1"/>
</dbReference>
<sequence>MSRQVLLLAAVLLGLSCCWLGPVGPAVASLEAKASDTLASLQTGVAGVLAFVFAAVMSLMVRFIPGLAVVLLGYTGYRLYAANALYNKRTLAGLAVAAGLTFGLIFLGARLRAAADGAGATGSLDASGNVVRSGELVLLRNGEVVTRADPRQGPEAAAGPGWQEALAAAIQTALVSGQEQVVLEFSRPGCTYCAKMLPVLQAVVRGRAAATGALAPGLAFAAPRNLALAPLRVFLLDAEEFPQLAQGFQVQAFPTLWVFGQPKVDPIVAKGFLEQAQLEEILQMEAMKKPPPEPKKGLARLFR</sequence>
<comment type="caution">
    <text evidence="4">The sequence shown here is derived from an EMBL/GenBank/DDBJ whole genome shotgun (WGS) entry which is preliminary data.</text>
</comment>
<keyword evidence="5" id="KW-1185">Reference proteome</keyword>
<feature type="transmembrane region" description="Helical" evidence="1">
    <location>
        <begin position="44"/>
        <end position="77"/>
    </location>
</feature>
<dbReference type="CDD" id="cd02947">
    <property type="entry name" value="TRX_family"/>
    <property type="match status" value="1"/>
</dbReference>
<keyword evidence="1" id="KW-0472">Membrane</keyword>
<reference evidence="4" key="1">
    <citation type="submission" date="2023-08" db="EMBL/GenBank/DDBJ databases">
        <authorList>
            <person name="Chen Y."/>
            <person name="Shah S."/>
            <person name="Dougan E. K."/>
            <person name="Thang M."/>
            <person name="Chan C."/>
        </authorList>
    </citation>
    <scope>NUCLEOTIDE SEQUENCE</scope>
</reference>
<name>A0AA36J8V5_9DINO</name>
<keyword evidence="1" id="KW-0812">Transmembrane</keyword>
<evidence type="ECO:0000259" key="3">
    <source>
        <dbReference type="Pfam" id="PF00085"/>
    </source>
</evidence>
<evidence type="ECO:0000313" key="5">
    <source>
        <dbReference type="Proteomes" id="UP001178507"/>
    </source>
</evidence>